<evidence type="ECO:0000313" key="1">
    <source>
        <dbReference type="EMBL" id="GGE15825.1"/>
    </source>
</evidence>
<protein>
    <submittedName>
        <fullName evidence="1">Uncharacterized protein</fullName>
    </submittedName>
</protein>
<reference evidence="1" key="2">
    <citation type="submission" date="2020-09" db="EMBL/GenBank/DDBJ databases">
        <authorList>
            <person name="Sun Q."/>
            <person name="Zhou Y."/>
        </authorList>
    </citation>
    <scope>NUCLEOTIDE SEQUENCE</scope>
    <source>
        <strain evidence="1">CGMCC 1.15519</strain>
    </source>
</reference>
<reference evidence="1" key="1">
    <citation type="journal article" date="2014" name="Int. J. Syst. Evol. Microbiol.">
        <title>Complete genome sequence of Corynebacterium casei LMG S-19264T (=DSM 44701T), isolated from a smear-ripened cheese.</title>
        <authorList>
            <consortium name="US DOE Joint Genome Institute (JGI-PGF)"/>
            <person name="Walter F."/>
            <person name="Albersmeier A."/>
            <person name="Kalinowski J."/>
            <person name="Ruckert C."/>
        </authorList>
    </citation>
    <scope>NUCLEOTIDE SEQUENCE</scope>
    <source>
        <strain evidence="1">CGMCC 1.15519</strain>
    </source>
</reference>
<organism evidence="1 2">
    <name type="scientific">Sandarakinorhabdus glacialis</name>
    <dbReference type="NCBI Taxonomy" id="1614636"/>
    <lineage>
        <taxon>Bacteria</taxon>
        <taxon>Pseudomonadati</taxon>
        <taxon>Pseudomonadota</taxon>
        <taxon>Alphaproteobacteria</taxon>
        <taxon>Sphingomonadales</taxon>
        <taxon>Sphingosinicellaceae</taxon>
        <taxon>Sandarakinorhabdus</taxon>
    </lineage>
</organism>
<sequence>MVAVSLGQTASAQARTAQFAVRASAQYAGDIGGDGLNAVLRIDHALTGNTYSRVFNRPIDRIPSYGIVNATLQFNGATTAGLRGSMPRTCSTTTPSPGNFCPMHHRGCSLISSPLSRAAWASRSA</sequence>
<gene>
    <name evidence="1" type="ORF">GCM10011529_22790</name>
</gene>
<dbReference type="AlphaFoldDB" id="A0A916ZVC6"/>
<name>A0A916ZVC6_9SPHN</name>
<dbReference type="Proteomes" id="UP000635071">
    <property type="component" value="Unassembled WGS sequence"/>
</dbReference>
<accession>A0A916ZVC6</accession>
<dbReference type="EMBL" id="BMJM01000007">
    <property type="protein sequence ID" value="GGE15825.1"/>
    <property type="molecule type" value="Genomic_DNA"/>
</dbReference>
<evidence type="ECO:0000313" key="2">
    <source>
        <dbReference type="Proteomes" id="UP000635071"/>
    </source>
</evidence>
<proteinExistence type="predicted"/>
<keyword evidence="2" id="KW-1185">Reference proteome</keyword>
<comment type="caution">
    <text evidence="1">The sequence shown here is derived from an EMBL/GenBank/DDBJ whole genome shotgun (WGS) entry which is preliminary data.</text>
</comment>